<dbReference type="EMBL" id="MWPH01000002">
    <property type="protein sequence ID" value="OVE84920.1"/>
    <property type="molecule type" value="Genomic_DNA"/>
</dbReference>
<name>A0A202EAC4_9EURY</name>
<dbReference type="SUPFAM" id="SSF52266">
    <property type="entry name" value="SGNH hydrolase"/>
    <property type="match status" value="1"/>
</dbReference>
<dbReference type="Gene3D" id="3.40.50.1110">
    <property type="entry name" value="SGNH hydrolase"/>
    <property type="match status" value="1"/>
</dbReference>
<dbReference type="InterPro" id="IPR013830">
    <property type="entry name" value="SGNH_hydro"/>
</dbReference>
<proteinExistence type="predicted"/>
<keyword evidence="3" id="KW-1185">Reference proteome</keyword>
<accession>A0A202EAC4</accession>
<gene>
    <name evidence="2" type="ORF">B2G88_11185</name>
</gene>
<evidence type="ECO:0000313" key="3">
    <source>
        <dbReference type="Proteomes" id="UP000196084"/>
    </source>
</evidence>
<reference evidence="2 3" key="1">
    <citation type="submission" date="2017-02" db="EMBL/GenBank/DDBJ databases">
        <title>Natronthermophilus aegyptiacus gen. nov.,sp. nov., an aerobic, extremely halophilic alkalithermophilic archaeon isolated from the athalassohaline Wadi An Natrun, Egypt.</title>
        <authorList>
            <person name="Zhao B."/>
        </authorList>
    </citation>
    <scope>NUCLEOTIDE SEQUENCE [LARGE SCALE GENOMIC DNA]</scope>
    <source>
        <strain evidence="2 3">CGMCC 1.3597</strain>
    </source>
</reference>
<evidence type="ECO:0000313" key="2">
    <source>
        <dbReference type="EMBL" id="OVE84920.1"/>
    </source>
</evidence>
<dbReference type="Pfam" id="PF13472">
    <property type="entry name" value="Lipase_GDSL_2"/>
    <property type="match status" value="1"/>
</dbReference>
<dbReference type="InterPro" id="IPR036514">
    <property type="entry name" value="SGNH_hydro_sf"/>
</dbReference>
<dbReference type="RefSeq" id="WP_087714795.1">
    <property type="nucleotide sequence ID" value="NZ_MWPH01000002.1"/>
</dbReference>
<feature type="domain" description="SGNH hydrolase-type esterase" evidence="1">
    <location>
        <begin position="160"/>
        <end position="320"/>
    </location>
</feature>
<evidence type="ECO:0000259" key="1">
    <source>
        <dbReference type="Pfam" id="PF13472"/>
    </source>
</evidence>
<organism evidence="2 3">
    <name type="scientific">Natronolimnobius baerhuensis</name>
    <dbReference type="NCBI Taxonomy" id="253108"/>
    <lineage>
        <taxon>Archaea</taxon>
        <taxon>Methanobacteriati</taxon>
        <taxon>Methanobacteriota</taxon>
        <taxon>Stenosarchaea group</taxon>
        <taxon>Halobacteria</taxon>
        <taxon>Halobacteriales</taxon>
        <taxon>Natrialbaceae</taxon>
        <taxon>Natronolimnobius</taxon>
    </lineage>
</organism>
<protein>
    <submittedName>
        <fullName evidence="2">GDSL family lipase</fullName>
    </submittedName>
</protein>
<comment type="caution">
    <text evidence="2">The sequence shown here is derived from an EMBL/GenBank/DDBJ whole genome shotgun (WGS) entry which is preliminary data.</text>
</comment>
<dbReference type="Proteomes" id="UP000196084">
    <property type="component" value="Unassembled WGS sequence"/>
</dbReference>
<dbReference type="AlphaFoldDB" id="A0A202EAC4"/>
<dbReference type="OrthoDB" id="233646at2157"/>
<sequence>MHSSRYPSVSLHNVAALETAPWADDGQQLLRLPSNVREQLNVSARTRARHPAGCELRFVPSRDECSITVTLSAATGTRVLPYWGPFQSTESIPVGPEPTTATFAVPDRVRRLETESISSAFDPRVCRLRFDPESPIAIHAVTGDCRPPRAGELPARRYLAYGTSITAGYGSQPHCSYVAQAARHLALDPINLGLAGAAFCEPAIADYLAAREDWDVATLSLSVNMANRGFTQEQFRERADNLVETVANAHPETPIACITLFPYHADHVRGDDRDRAAAFRQHLRDIVAETDHDELVLLEGPDLLEPTGLTTDLLHPGDEGLIDIGRALAGELDGILE</sequence>